<dbReference type="EMBL" id="CAJOBC010004493">
    <property type="protein sequence ID" value="CAF3830031.1"/>
    <property type="molecule type" value="Genomic_DNA"/>
</dbReference>
<gene>
    <name evidence="2" type="ORF">GPM918_LOCUS16819</name>
    <name evidence="3" type="ORF">SRO942_LOCUS16818</name>
</gene>
<keyword evidence="1" id="KW-1133">Transmembrane helix</keyword>
<organism evidence="2 4">
    <name type="scientific">Didymodactylos carnosus</name>
    <dbReference type="NCBI Taxonomy" id="1234261"/>
    <lineage>
        <taxon>Eukaryota</taxon>
        <taxon>Metazoa</taxon>
        <taxon>Spiralia</taxon>
        <taxon>Gnathifera</taxon>
        <taxon>Rotifera</taxon>
        <taxon>Eurotatoria</taxon>
        <taxon>Bdelloidea</taxon>
        <taxon>Philodinida</taxon>
        <taxon>Philodinidae</taxon>
        <taxon>Didymodactylos</taxon>
    </lineage>
</organism>
<evidence type="ECO:0000313" key="4">
    <source>
        <dbReference type="Proteomes" id="UP000663829"/>
    </source>
</evidence>
<reference evidence="2" key="1">
    <citation type="submission" date="2021-02" db="EMBL/GenBank/DDBJ databases">
        <authorList>
            <person name="Nowell W R."/>
        </authorList>
    </citation>
    <scope>NUCLEOTIDE SEQUENCE</scope>
</reference>
<name>A0A814L8W3_9BILA</name>
<dbReference type="Proteomes" id="UP000681722">
    <property type="component" value="Unassembled WGS sequence"/>
</dbReference>
<comment type="caution">
    <text evidence="2">The sequence shown here is derived from an EMBL/GenBank/DDBJ whole genome shotgun (WGS) entry which is preliminary data.</text>
</comment>
<keyword evidence="4" id="KW-1185">Reference proteome</keyword>
<protein>
    <submittedName>
        <fullName evidence="2">Uncharacterized protein</fullName>
    </submittedName>
</protein>
<evidence type="ECO:0000313" key="3">
    <source>
        <dbReference type="EMBL" id="CAF3830031.1"/>
    </source>
</evidence>
<dbReference type="EMBL" id="CAJNOQ010004493">
    <property type="protein sequence ID" value="CAF1061827.1"/>
    <property type="molecule type" value="Genomic_DNA"/>
</dbReference>
<dbReference type="AlphaFoldDB" id="A0A814L8W3"/>
<feature type="transmembrane region" description="Helical" evidence="1">
    <location>
        <begin position="228"/>
        <end position="252"/>
    </location>
</feature>
<evidence type="ECO:0000256" key="1">
    <source>
        <dbReference type="SAM" id="Phobius"/>
    </source>
</evidence>
<keyword evidence="1" id="KW-0472">Membrane</keyword>
<evidence type="ECO:0000313" key="2">
    <source>
        <dbReference type="EMBL" id="CAF1061827.1"/>
    </source>
</evidence>
<keyword evidence="1" id="KW-0812">Transmembrane</keyword>
<dbReference type="OrthoDB" id="10006240at2759"/>
<proteinExistence type="predicted"/>
<sequence>MSTTFETLPNEILMIIFRYAGDVHTILRTFLGLNQRLNRILIDKRLHLLTDILSINSRHVSFDNYYNSAVFHKVSHELSVVNGTVNEQQLHQCFQSLMSFHVQQLYKQSGDELQSNLTTFKVLRQQLTNDEIIDVDKELYQTFTNLQYTPMNIDGMKQIEFLVLKRGARLECSDSEQSAFNLAMAINRLLHFDLSNMNSNNQQLFHLKTQMFKAVISSNPRLLSNQDYFIYSVCTVWYFLFYGVCCAQYYGYHSYVMPVNMKCYQAVVNLAFFAIQCQRLQCNIEDWTQTSLFDILYLIPARDIVNRNEIFIANAQWKILQIITDIYISTGTPSWQVDANDRFQSILIKLINKNRTDVILFIYHRLEHVRHFFNQSRNCRSIIDSMTRNHLGRQLLKTLMNESPLETWVTSKDLVFILLQKKERKLLEHLLRLSLSLVHHLDEDGNDLLLHVCLKVRGCRHRLVEFLIKINSDLQRRNFNGQNFLDVIKLRRNRELLEKLNVEEFVNIDEEQTKPHDSKSI</sequence>
<accession>A0A814L8W3</accession>
<dbReference type="Proteomes" id="UP000663829">
    <property type="component" value="Unassembled WGS sequence"/>
</dbReference>